<dbReference type="PANTHER" id="PTHR23504:SF15">
    <property type="entry name" value="MAJOR FACILITATOR SUPERFAMILY (MFS) PROFILE DOMAIN-CONTAINING PROTEIN"/>
    <property type="match status" value="1"/>
</dbReference>
<dbReference type="EMBL" id="JAQQKX010000009">
    <property type="protein sequence ID" value="MDC7684002.1"/>
    <property type="molecule type" value="Genomic_DNA"/>
</dbReference>
<reference evidence="9 10" key="1">
    <citation type="submission" date="2023-01" db="EMBL/GenBank/DDBJ databases">
        <title>Novel species of the genus Asticcacaulis isolated from rivers.</title>
        <authorList>
            <person name="Lu H."/>
        </authorList>
    </citation>
    <scope>NUCLEOTIDE SEQUENCE [LARGE SCALE GENOMIC DNA]</scope>
    <source>
        <strain evidence="9 10">BYS171W</strain>
    </source>
</reference>
<dbReference type="InterPro" id="IPR001958">
    <property type="entry name" value="Tet-R_TetA/multi-R_MdtG-like"/>
</dbReference>
<evidence type="ECO:0000256" key="5">
    <source>
        <dbReference type="ARBA" id="ARBA00023136"/>
    </source>
</evidence>
<feature type="transmembrane region" description="Helical" evidence="7">
    <location>
        <begin position="320"/>
        <end position="337"/>
    </location>
</feature>
<evidence type="ECO:0000313" key="9">
    <source>
        <dbReference type="EMBL" id="MDC7684002.1"/>
    </source>
</evidence>
<feature type="transmembrane region" description="Helical" evidence="7">
    <location>
        <begin position="256"/>
        <end position="277"/>
    </location>
</feature>
<feature type="transmembrane region" description="Helical" evidence="7">
    <location>
        <begin position="410"/>
        <end position="427"/>
    </location>
</feature>
<keyword evidence="2" id="KW-0813">Transport</keyword>
<feature type="region of interest" description="Disordered" evidence="6">
    <location>
        <begin position="1"/>
        <end position="21"/>
    </location>
</feature>
<feature type="transmembrane region" description="Helical" evidence="7">
    <location>
        <begin position="80"/>
        <end position="102"/>
    </location>
</feature>
<protein>
    <submittedName>
        <fullName evidence="9">MFS transporter</fullName>
    </submittedName>
</protein>
<evidence type="ECO:0000256" key="4">
    <source>
        <dbReference type="ARBA" id="ARBA00022989"/>
    </source>
</evidence>
<dbReference type="Pfam" id="PF07690">
    <property type="entry name" value="MFS_1"/>
    <property type="match status" value="1"/>
</dbReference>
<feature type="domain" description="Major facilitator superfamily (MFS) profile" evidence="8">
    <location>
        <begin position="47"/>
        <end position="432"/>
    </location>
</feature>
<feature type="transmembrane region" description="Helical" evidence="7">
    <location>
        <begin position="343"/>
        <end position="367"/>
    </location>
</feature>
<evidence type="ECO:0000256" key="6">
    <source>
        <dbReference type="SAM" id="MobiDB-lite"/>
    </source>
</evidence>
<comment type="caution">
    <text evidence="9">The sequence shown here is derived from an EMBL/GenBank/DDBJ whole genome shotgun (WGS) entry which is preliminary data.</text>
</comment>
<name>A0ABT5HV88_9CAUL</name>
<dbReference type="Gene3D" id="1.20.1250.20">
    <property type="entry name" value="MFS general substrate transporter like domains"/>
    <property type="match status" value="1"/>
</dbReference>
<dbReference type="InterPro" id="IPR036259">
    <property type="entry name" value="MFS_trans_sf"/>
</dbReference>
<dbReference type="PROSITE" id="PS50850">
    <property type="entry name" value="MFS"/>
    <property type="match status" value="1"/>
</dbReference>
<evidence type="ECO:0000256" key="3">
    <source>
        <dbReference type="ARBA" id="ARBA00022692"/>
    </source>
</evidence>
<feature type="transmembrane region" description="Helical" evidence="7">
    <location>
        <begin position="171"/>
        <end position="192"/>
    </location>
</feature>
<accession>A0ABT5HV88</accession>
<feature type="transmembrane region" description="Helical" evidence="7">
    <location>
        <begin position="289"/>
        <end position="308"/>
    </location>
</feature>
<keyword evidence="10" id="KW-1185">Reference proteome</keyword>
<gene>
    <name evidence="9" type="ORF">PQU92_11995</name>
</gene>
<organism evidence="9 10">
    <name type="scientific">Asticcacaulis aquaticus</name>
    <dbReference type="NCBI Taxonomy" id="2984212"/>
    <lineage>
        <taxon>Bacteria</taxon>
        <taxon>Pseudomonadati</taxon>
        <taxon>Pseudomonadota</taxon>
        <taxon>Alphaproteobacteria</taxon>
        <taxon>Caulobacterales</taxon>
        <taxon>Caulobacteraceae</taxon>
        <taxon>Asticcacaulis</taxon>
    </lineage>
</organism>
<evidence type="ECO:0000256" key="2">
    <source>
        <dbReference type="ARBA" id="ARBA00022448"/>
    </source>
</evidence>
<feature type="compositionally biased region" description="Pro residues" evidence="6">
    <location>
        <begin position="1"/>
        <end position="10"/>
    </location>
</feature>
<dbReference type="SUPFAM" id="SSF103473">
    <property type="entry name" value="MFS general substrate transporter"/>
    <property type="match status" value="1"/>
</dbReference>
<keyword evidence="3 7" id="KW-0812">Transmembrane</keyword>
<feature type="transmembrane region" description="Helical" evidence="7">
    <location>
        <begin position="379"/>
        <end position="404"/>
    </location>
</feature>
<dbReference type="InterPro" id="IPR020846">
    <property type="entry name" value="MFS_dom"/>
</dbReference>
<dbReference type="CDD" id="cd17330">
    <property type="entry name" value="MFS_SLC46_TetA_like"/>
    <property type="match status" value="1"/>
</dbReference>
<evidence type="ECO:0000259" key="8">
    <source>
        <dbReference type="PROSITE" id="PS50850"/>
    </source>
</evidence>
<keyword evidence="4 7" id="KW-1133">Transmembrane helix</keyword>
<proteinExistence type="predicted"/>
<dbReference type="InterPro" id="IPR011701">
    <property type="entry name" value="MFS"/>
</dbReference>
<comment type="subcellular location">
    <subcellularLocation>
        <location evidence="1">Membrane</location>
        <topology evidence="1">Multi-pass membrane protein</topology>
    </subcellularLocation>
</comment>
<keyword evidence="5 7" id="KW-0472">Membrane</keyword>
<evidence type="ECO:0000256" key="1">
    <source>
        <dbReference type="ARBA" id="ARBA00004141"/>
    </source>
</evidence>
<feature type="transmembrane region" description="Helical" evidence="7">
    <location>
        <begin position="122"/>
        <end position="143"/>
    </location>
</feature>
<evidence type="ECO:0000313" key="10">
    <source>
        <dbReference type="Proteomes" id="UP001214854"/>
    </source>
</evidence>
<evidence type="ECO:0000256" key="7">
    <source>
        <dbReference type="SAM" id="Phobius"/>
    </source>
</evidence>
<dbReference type="PRINTS" id="PR01035">
    <property type="entry name" value="TCRTETA"/>
</dbReference>
<dbReference type="RefSeq" id="WP_272748459.1">
    <property type="nucleotide sequence ID" value="NZ_JAQQKX010000009.1"/>
</dbReference>
<feature type="transmembrane region" description="Helical" evidence="7">
    <location>
        <begin position="47"/>
        <end position="68"/>
    </location>
</feature>
<dbReference type="Proteomes" id="UP001214854">
    <property type="component" value="Unassembled WGS sequence"/>
</dbReference>
<sequence>MSVTPPQPHLPEPDAETPLDESCAEPASKAAKAKKTTIKSAIQDNSALSVMFGVVFINLVGFGLLVPLMPFFAQKLQADAWQVTLMFAAYSLGQFFAEPLWGSLSDKWGRKPVLVITTASNILLYVLLAFAPNIWWAIFIRFFNGMGSGNVSCIQSYVSDMSEPHQRASRMSLIGAAFSLGFVIGPVIGAMLVTRDTGPAGYHLPLFVAAGLSAIATLGVLFYVRESRVRTPQSTPSVRFAVLFAEARKDPIISRLILATLCYMAAFAGLEATFALWAEARYGWQEKEVGFIFLFIGVTAALMQMVFTRPLVRRYGEARVLALGLTVFGLGFVLQGINQSPLLITPLTMFATLGQAVIFASISAIISKWTSPDRQGAMLGLNMATGATARIAGPIVAGFLFSQIGPNGPLWFGALMCFPAALLALQVERVERRIRG</sequence>
<feature type="transmembrane region" description="Helical" evidence="7">
    <location>
        <begin position="204"/>
        <end position="224"/>
    </location>
</feature>
<dbReference type="PANTHER" id="PTHR23504">
    <property type="entry name" value="MAJOR FACILITATOR SUPERFAMILY DOMAIN-CONTAINING PROTEIN 10"/>
    <property type="match status" value="1"/>
</dbReference>